<reference evidence="2" key="1">
    <citation type="journal article" date="2015" name="Nature">
        <title>Complex archaea that bridge the gap between prokaryotes and eukaryotes.</title>
        <authorList>
            <person name="Spang A."/>
            <person name="Saw J.H."/>
            <person name="Jorgensen S.L."/>
            <person name="Zaremba-Niedzwiedzka K."/>
            <person name="Martijn J."/>
            <person name="Lind A.E."/>
            <person name="van Eijk R."/>
            <person name="Schleper C."/>
            <person name="Guy L."/>
            <person name="Ettema T.J."/>
        </authorList>
    </citation>
    <scope>NUCLEOTIDE SEQUENCE</scope>
</reference>
<evidence type="ECO:0000313" key="2">
    <source>
        <dbReference type="EMBL" id="KKL96661.1"/>
    </source>
</evidence>
<proteinExistence type="predicted"/>
<feature type="domain" description="DUF7768" evidence="1">
    <location>
        <begin position="2"/>
        <end position="102"/>
    </location>
</feature>
<evidence type="ECO:0000259" key="1">
    <source>
        <dbReference type="Pfam" id="PF24963"/>
    </source>
</evidence>
<comment type="caution">
    <text evidence="2">The sequence shown here is derived from an EMBL/GenBank/DDBJ whole genome shotgun (WGS) entry which is preliminary data.</text>
</comment>
<accession>A0A0F9H117</accession>
<protein>
    <recommendedName>
        <fullName evidence="1">DUF7768 domain-containing protein</fullName>
    </recommendedName>
</protein>
<dbReference type="AlphaFoldDB" id="A0A0F9H117"/>
<dbReference type="EMBL" id="LAZR01018372">
    <property type="protein sequence ID" value="KKL96661.1"/>
    <property type="molecule type" value="Genomic_DNA"/>
</dbReference>
<dbReference type="InterPro" id="IPR056670">
    <property type="entry name" value="DUF7768"/>
</dbReference>
<dbReference type="Pfam" id="PF24963">
    <property type="entry name" value="DUF7768"/>
    <property type="match status" value="1"/>
</dbReference>
<name>A0A0F9H117_9ZZZZ</name>
<gene>
    <name evidence="2" type="ORF">LCGC14_1842210</name>
</gene>
<sequence length="113" mass="12373">MKRVIIESPYAAANGHTVAEHEAYARRCMADSLARGEAPLASHLLYTQPGILDDANPEQRRRGMKAGFAWMQQADMVAVYADLGISDGMMAGIDRALDLDVEFVERHIGRGGQ</sequence>
<organism evidence="2">
    <name type="scientific">marine sediment metagenome</name>
    <dbReference type="NCBI Taxonomy" id="412755"/>
    <lineage>
        <taxon>unclassified sequences</taxon>
        <taxon>metagenomes</taxon>
        <taxon>ecological metagenomes</taxon>
    </lineage>
</organism>